<reference evidence="2" key="1">
    <citation type="submission" date="2023-06" db="EMBL/GenBank/DDBJ databases">
        <title>Identification and characterization of horizontal gene transfer across gut microbiota members of farm animals based on homology search.</title>
        <authorList>
            <person name="Zeman M."/>
            <person name="Kubasova T."/>
            <person name="Jahodarova E."/>
            <person name="Nykrynova M."/>
            <person name="Rychlik I."/>
        </authorList>
    </citation>
    <scope>NUCLEOTIDE SEQUENCE [LARGE SCALE GENOMIC DNA]</scope>
    <source>
        <strain evidence="2">161_Gplus</strain>
    </source>
</reference>
<name>A0ABT7UYD8_9LACO</name>
<accession>A0ABT7UYD8</accession>
<comment type="caution">
    <text evidence="1">The sequence shown here is derived from an EMBL/GenBank/DDBJ whole genome shotgun (WGS) entry which is preliminary data.</text>
</comment>
<evidence type="ECO:0000313" key="1">
    <source>
        <dbReference type="EMBL" id="MDM8266688.1"/>
    </source>
</evidence>
<evidence type="ECO:0000313" key="2">
    <source>
        <dbReference type="Proteomes" id="UP001529343"/>
    </source>
</evidence>
<sequence>MKLAEVELTFEPCDEIALKPADLQKISLGNIQVGLTGEGDHIAKSYTTDEAYLEIRLDDQDANDQGIIRRLDARDITWLTLQIDGEQQSIQVPWDARSDYTNFKQQGYYDAEHKLYKLLITERDANYRAFARLHE</sequence>
<gene>
    <name evidence="1" type="ORF">QUW44_05880</name>
</gene>
<dbReference type="RefSeq" id="WP_289586225.1">
    <property type="nucleotide sequence ID" value="NZ_JAUDDW010000019.1"/>
</dbReference>
<dbReference type="Proteomes" id="UP001529343">
    <property type="component" value="Unassembled WGS sequence"/>
</dbReference>
<organism evidence="1 2">
    <name type="scientific">Limosilactobacillus pontis</name>
    <dbReference type="NCBI Taxonomy" id="35787"/>
    <lineage>
        <taxon>Bacteria</taxon>
        <taxon>Bacillati</taxon>
        <taxon>Bacillota</taxon>
        <taxon>Bacilli</taxon>
        <taxon>Lactobacillales</taxon>
        <taxon>Lactobacillaceae</taxon>
        <taxon>Limosilactobacillus</taxon>
    </lineage>
</organism>
<reference evidence="1 2" key="2">
    <citation type="submission" date="2023-06" db="EMBL/GenBank/DDBJ databases">
        <authorList>
            <person name="Zeman M."/>
            <person name="Kubasova T."/>
            <person name="Jahodarova E."/>
            <person name="Nykrynova M."/>
            <person name="Rychlik I."/>
        </authorList>
    </citation>
    <scope>NUCLEOTIDE SEQUENCE [LARGE SCALE GENOMIC DNA]</scope>
    <source>
        <strain evidence="1 2">161_Gplus</strain>
    </source>
</reference>
<dbReference type="EMBL" id="JAUDDW010000019">
    <property type="protein sequence ID" value="MDM8266688.1"/>
    <property type="molecule type" value="Genomic_DNA"/>
</dbReference>
<protein>
    <submittedName>
        <fullName evidence="1">Uncharacterized protein</fullName>
    </submittedName>
</protein>
<proteinExistence type="predicted"/>
<keyword evidence="2" id="KW-1185">Reference proteome</keyword>